<organism evidence="1">
    <name type="scientific">metagenome</name>
    <dbReference type="NCBI Taxonomy" id="256318"/>
    <lineage>
        <taxon>unclassified sequences</taxon>
        <taxon>metagenomes</taxon>
    </lineage>
</organism>
<name>A0A380TGP0_9ZZZZ</name>
<gene>
    <name evidence="1" type="ORF">DF3PB_470006</name>
</gene>
<sequence>MSGILTLRLTKEEQDILAKRSKRAGMRKATFGRKLIRDEVIITGADLSAWADRHAGDERLRIPPRK</sequence>
<dbReference type="AlphaFoldDB" id="A0A380TGP0"/>
<reference evidence="1" key="1">
    <citation type="submission" date="2018-07" db="EMBL/GenBank/DDBJ databases">
        <authorList>
            <person name="Quirk P.G."/>
            <person name="Krulwich T.A."/>
        </authorList>
    </citation>
    <scope>NUCLEOTIDE SEQUENCE</scope>
</reference>
<dbReference type="EMBL" id="UIDG01000412">
    <property type="protein sequence ID" value="SUS07595.1"/>
    <property type="molecule type" value="Genomic_DNA"/>
</dbReference>
<evidence type="ECO:0000313" key="1">
    <source>
        <dbReference type="EMBL" id="SUS07595.1"/>
    </source>
</evidence>
<protein>
    <submittedName>
        <fullName evidence="1">Uncharacterized protein</fullName>
    </submittedName>
</protein>
<accession>A0A380TGP0</accession>
<proteinExistence type="predicted"/>